<evidence type="ECO:0000256" key="1">
    <source>
        <dbReference type="ARBA" id="ARBA00022737"/>
    </source>
</evidence>
<evidence type="ECO:0000313" key="5">
    <source>
        <dbReference type="Proteomes" id="UP000266669"/>
    </source>
</evidence>
<comment type="caution">
    <text evidence="4">The sequence shown here is derived from an EMBL/GenBank/DDBJ whole genome shotgun (WGS) entry which is preliminary data.</text>
</comment>
<sequence>MKTRHSHKLLALIILACISCGNSKEKLEALNKDASAAYVRKDLNEALSLYNQILEIEPDSVSTMIMLGKIHYFKKNFDLSLEKFTEASEEDRCNATAQYWKSKVESLSVENRKEAKERLSSILGNIPSRWEVEYTLGTILESEGKIEDALSLYNHATAESSKLALVYLRLGKIFKKAKRDKMAEQYFNRAKLLSEESPNSAQLIDAEIEKD</sequence>
<evidence type="ECO:0000256" key="2">
    <source>
        <dbReference type="ARBA" id="ARBA00022803"/>
    </source>
</evidence>
<evidence type="ECO:0000256" key="3">
    <source>
        <dbReference type="PROSITE-ProRule" id="PRU00339"/>
    </source>
</evidence>
<dbReference type="AlphaFoldDB" id="A0A8B3CPH9"/>
<keyword evidence="1" id="KW-0677">Repeat</keyword>
<gene>
    <name evidence="4" type="ORF">DLM78_15060</name>
</gene>
<dbReference type="InterPro" id="IPR011990">
    <property type="entry name" value="TPR-like_helical_dom_sf"/>
</dbReference>
<dbReference type="InterPro" id="IPR019734">
    <property type="entry name" value="TPR_rpt"/>
</dbReference>
<reference evidence="5" key="1">
    <citation type="submission" date="2018-05" db="EMBL/GenBank/DDBJ databases">
        <title>Leptospira yasudae sp. nov. and Leptospira stimsonii sp. nov., two pathogenic species of the genus Leptospira isolated from environmental sources.</title>
        <authorList>
            <person name="Casanovas-Massana A."/>
            <person name="Hamond C."/>
            <person name="Santos L.A."/>
            <person name="Hacker K.P."/>
            <person name="Balassiano I."/>
            <person name="Medeiros M.A."/>
            <person name="Reis M.G."/>
            <person name="Ko A.I."/>
            <person name="Wunder E.A."/>
        </authorList>
    </citation>
    <scope>NUCLEOTIDE SEQUENCE [LARGE SCALE GENOMIC DNA]</scope>
    <source>
        <strain evidence="5">AMB6-RJ</strain>
    </source>
</reference>
<dbReference type="Proteomes" id="UP000266669">
    <property type="component" value="Unassembled WGS sequence"/>
</dbReference>
<dbReference type="SUPFAM" id="SSF48452">
    <property type="entry name" value="TPR-like"/>
    <property type="match status" value="1"/>
</dbReference>
<evidence type="ECO:0000313" key="4">
    <source>
        <dbReference type="EMBL" id="RHX85452.1"/>
    </source>
</evidence>
<dbReference type="PANTHER" id="PTHR44858:SF1">
    <property type="entry name" value="UDP-N-ACETYLGLUCOSAMINE--PEPTIDE N-ACETYLGLUCOSAMINYLTRANSFERASE SPINDLY-RELATED"/>
    <property type="match status" value="1"/>
</dbReference>
<dbReference type="Pfam" id="PF13181">
    <property type="entry name" value="TPR_8"/>
    <property type="match status" value="1"/>
</dbReference>
<dbReference type="InterPro" id="IPR050498">
    <property type="entry name" value="Ycf3"/>
</dbReference>
<dbReference type="RefSeq" id="WP_118982696.1">
    <property type="nucleotide sequence ID" value="NZ_QHCS01000003.1"/>
</dbReference>
<dbReference type="EMBL" id="QHCS01000003">
    <property type="protein sequence ID" value="RHX85452.1"/>
    <property type="molecule type" value="Genomic_DNA"/>
</dbReference>
<proteinExistence type="predicted"/>
<dbReference type="PROSITE" id="PS50005">
    <property type="entry name" value="TPR"/>
    <property type="match status" value="1"/>
</dbReference>
<dbReference type="PANTHER" id="PTHR44858">
    <property type="entry name" value="TETRATRICOPEPTIDE REPEAT PROTEIN 6"/>
    <property type="match status" value="1"/>
</dbReference>
<accession>A0A8B3CPH9</accession>
<dbReference type="SMART" id="SM00028">
    <property type="entry name" value="TPR"/>
    <property type="match status" value="4"/>
</dbReference>
<feature type="repeat" description="TPR" evidence="3">
    <location>
        <begin position="27"/>
        <end position="60"/>
    </location>
</feature>
<name>A0A8B3CPH9_9LEPT</name>
<keyword evidence="2 3" id="KW-0802">TPR repeat</keyword>
<dbReference type="Gene3D" id="1.25.40.10">
    <property type="entry name" value="Tetratricopeptide repeat domain"/>
    <property type="match status" value="1"/>
</dbReference>
<evidence type="ECO:0008006" key="6">
    <source>
        <dbReference type="Google" id="ProtNLM"/>
    </source>
</evidence>
<organism evidence="4 5">
    <name type="scientific">Leptospira stimsonii</name>
    <dbReference type="NCBI Taxonomy" id="2202203"/>
    <lineage>
        <taxon>Bacteria</taxon>
        <taxon>Pseudomonadati</taxon>
        <taxon>Spirochaetota</taxon>
        <taxon>Spirochaetia</taxon>
        <taxon>Leptospirales</taxon>
        <taxon>Leptospiraceae</taxon>
        <taxon>Leptospira</taxon>
    </lineage>
</organism>
<protein>
    <recommendedName>
        <fullName evidence="6">Tetratricopeptide repeat protein</fullName>
    </recommendedName>
</protein>